<feature type="domain" description="MPN" evidence="8">
    <location>
        <begin position="32"/>
        <end position="167"/>
    </location>
</feature>
<dbReference type="PANTHER" id="PTHR10410">
    <property type="entry name" value="EUKARYOTIC TRANSLATION INITIATION FACTOR 3 -RELATED"/>
    <property type="match status" value="1"/>
</dbReference>
<evidence type="ECO:0000256" key="4">
    <source>
        <dbReference type="ARBA" id="ARBA00022833"/>
    </source>
</evidence>
<feature type="region of interest" description="Disordered" evidence="7">
    <location>
        <begin position="261"/>
        <end position="284"/>
    </location>
</feature>
<dbReference type="PROSITE" id="PS50249">
    <property type="entry name" value="MPN"/>
    <property type="match status" value="1"/>
</dbReference>
<organism evidence="9 10">
    <name type="scientific">Basidiobolus ranarum</name>
    <dbReference type="NCBI Taxonomy" id="34480"/>
    <lineage>
        <taxon>Eukaryota</taxon>
        <taxon>Fungi</taxon>
        <taxon>Fungi incertae sedis</taxon>
        <taxon>Zoopagomycota</taxon>
        <taxon>Entomophthoromycotina</taxon>
        <taxon>Basidiobolomycetes</taxon>
        <taxon>Basidiobolales</taxon>
        <taxon>Basidiobolaceae</taxon>
        <taxon>Basidiobolus</taxon>
    </lineage>
</organism>
<dbReference type="CDD" id="cd08069">
    <property type="entry name" value="MPN_RPN11_CSN5"/>
    <property type="match status" value="1"/>
</dbReference>
<evidence type="ECO:0000313" key="10">
    <source>
        <dbReference type="Proteomes" id="UP001479436"/>
    </source>
</evidence>
<evidence type="ECO:0000256" key="3">
    <source>
        <dbReference type="ARBA" id="ARBA00022801"/>
    </source>
</evidence>
<keyword evidence="1" id="KW-0645">Protease</keyword>
<proteinExistence type="predicted"/>
<comment type="caution">
    <text evidence="9">The sequence shown here is derived from an EMBL/GenBank/DDBJ whole genome shotgun (WGS) entry which is preliminary data.</text>
</comment>
<name>A0ABR2W2K4_9FUNG</name>
<dbReference type="Gene3D" id="3.40.140.10">
    <property type="entry name" value="Cytidine Deaminase, domain 2"/>
    <property type="match status" value="1"/>
</dbReference>
<evidence type="ECO:0000256" key="5">
    <source>
        <dbReference type="ARBA" id="ARBA00022942"/>
    </source>
</evidence>
<evidence type="ECO:0000256" key="2">
    <source>
        <dbReference type="ARBA" id="ARBA00022723"/>
    </source>
</evidence>
<feature type="compositionally biased region" description="Polar residues" evidence="7">
    <location>
        <begin position="261"/>
        <end position="270"/>
    </location>
</feature>
<protein>
    <submittedName>
        <fullName evidence="9">Multicatalytic endopeptidase</fullName>
    </submittedName>
</protein>
<gene>
    <name evidence="9" type="primary">RPN11_2</name>
    <name evidence="9" type="ORF">K7432_005820</name>
</gene>
<keyword evidence="4" id="KW-0862">Zinc</keyword>
<dbReference type="EMBL" id="JASJQH010007115">
    <property type="protein sequence ID" value="KAK9717987.1"/>
    <property type="molecule type" value="Genomic_DNA"/>
</dbReference>
<dbReference type="InterPro" id="IPR000555">
    <property type="entry name" value="JAMM/MPN+_dom"/>
</dbReference>
<evidence type="ECO:0000256" key="1">
    <source>
        <dbReference type="ARBA" id="ARBA00022670"/>
    </source>
</evidence>
<evidence type="ECO:0000256" key="7">
    <source>
        <dbReference type="SAM" id="MobiDB-lite"/>
    </source>
</evidence>
<dbReference type="Pfam" id="PF23594">
    <property type="entry name" value="RPN11_C"/>
    <property type="match status" value="1"/>
</dbReference>
<evidence type="ECO:0000256" key="6">
    <source>
        <dbReference type="ARBA" id="ARBA00023049"/>
    </source>
</evidence>
<evidence type="ECO:0000313" key="9">
    <source>
        <dbReference type="EMBL" id="KAK9717987.1"/>
    </source>
</evidence>
<dbReference type="Pfam" id="PF01398">
    <property type="entry name" value="JAB"/>
    <property type="match status" value="1"/>
</dbReference>
<keyword evidence="6" id="KW-0482">Metalloprotease</keyword>
<dbReference type="InterPro" id="IPR050242">
    <property type="entry name" value="JAMM_MPN+_peptidase_M67A"/>
</dbReference>
<reference evidence="9 10" key="1">
    <citation type="submission" date="2023-04" db="EMBL/GenBank/DDBJ databases">
        <title>Genome of Basidiobolus ranarum AG-B5.</title>
        <authorList>
            <person name="Stajich J.E."/>
            <person name="Carter-House D."/>
            <person name="Gryganskyi A."/>
        </authorList>
    </citation>
    <scope>NUCLEOTIDE SEQUENCE [LARGE SCALE GENOMIC DNA]</scope>
    <source>
        <strain evidence="9 10">AG-B5</strain>
    </source>
</reference>
<dbReference type="InterPro" id="IPR037518">
    <property type="entry name" value="MPN"/>
</dbReference>
<keyword evidence="3" id="KW-0378">Hydrolase</keyword>
<dbReference type="SMART" id="SM00232">
    <property type="entry name" value="JAB_MPN"/>
    <property type="match status" value="1"/>
</dbReference>
<dbReference type="SUPFAM" id="SSF102712">
    <property type="entry name" value="JAB1/MPN domain"/>
    <property type="match status" value="1"/>
</dbReference>
<keyword evidence="10" id="KW-1185">Reference proteome</keyword>
<dbReference type="Proteomes" id="UP001479436">
    <property type="component" value="Unassembled WGS sequence"/>
</dbReference>
<keyword evidence="5" id="KW-0647">Proteasome</keyword>
<keyword evidence="2" id="KW-0479">Metal-binding</keyword>
<evidence type="ECO:0000259" key="8">
    <source>
        <dbReference type="PROSITE" id="PS50249"/>
    </source>
</evidence>
<accession>A0ABR2W2K4</accession>
<sequence length="310" mass="34564">MERLQRLFGSAGLGQGLQPGMDTPTGDTAEVIHISSLALLKMLKHGRAGVPMEVMGLMLGEFVDDYTVRVIDVFAMPQSGTGVSVEAVDPVFQSDMLEMLKQTGRPEMVVGWYHSHPGFGCWLSSVDINTQQSFEALNQRAVAVVVDPIQSVKGKVVIDAFRLINPQMLMLGHEPRQTTSNIGHLNKPSIQALIHGLNRHYYSIAINYRKNELEQKMLLNLHKKNWTNGLTLTNFHEHSEHNEKSVKAMLSLAEAYNKSVQEESTMSSDQLKTRHVGKQDPKRHLEDTVEDVMCSNIVQTLGTMLDAVSF</sequence>
<dbReference type="InterPro" id="IPR056263">
    <property type="entry name" value="RPN11_C"/>
</dbReference>